<keyword evidence="1" id="KW-0812">Transmembrane</keyword>
<comment type="caution">
    <text evidence="2">The sequence shown here is derived from an EMBL/GenBank/DDBJ whole genome shotgun (WGS) entry which is preliminary data.</text>
</comment>
<evidence type="ECO:0000313" key="2">
    <source>
        <dbReference type="EMBL" id="PZD71175.1"/>
    </source>
</evidence>
<evidence type="ECO:0000256" key="1">
    <source>
        <dbReference type="SAM" id="Phobius"/>
    </source>
</evidence>
<feature type="transmembrane region" description="Helical" evidence="1">
    <location>
        <begin position="7"/>
        <end position="30"/>
    </location>
</feature>
<dbReference type="AlphaFoldDB" id="A0A2W1JHX5"/>
<name>A0A2W1JHX5_9CYAN</name>
<gene>
    <name evidence="2" type="ORF">C1752_07903</name>
</gene>
<keyword evidence="3" id="KW-1185">Reference proteome</keyword>
<reference evidence="2 3" key="1">
    <citation type="journal article" date="2018" name="Sci. Rep.">
        <title>A novel species of the marine cyanobacterium Acaryochloris with a unique pigment content and lifestyle.</title>
        <authorList>
            <person name="Partensky F."/>
            <person name="Six C."/>
            <person name="Ratin M."/>
            <person name="Garczarek L."/>
            <person name="Vaulot D."/>
            <person name="Probert I."/>
            <person name="Calteau A."/>
            <person name="Gourvil P."/>
            <person name="Marie D."/>
            <person name="Grebert T."/>
            <person name="Bouchier C."/>
            <person name="Le Panse S."/>
            <person name="Gachenot M."/>
            <person name="Rodriguez F."/>
            <person name="Garrido J.L."/>
        </authorList>
    </citation>
    <scope>NUCLEOTIDE SEQUENCE [LARGE SCALE GENOMIC DNA]</scope>
    <source>
        <strain evidence="2 3">RCC1774</strain>
    </source>
</reference>
<protein>
    <submittedName>
        <fullName evidence="2">Uncharacterized protein</fullName>
    </submittedName>
</protein>
<keyword evidence="1" id="KW-1133">Transmembrane helix</keyword>
<sequence>MHVFCPFDGVACIVIKLLALVLIVLLWWMYQSPTVA</sequence>
<organism evidence="2 3">
    <name type="scientific">Acaryochloris thomasi RCC1774</name>
    <dbReference type="NCBI Taxonomy" id="1764569"/>
    <lineage>
        <taxon>Bacteria</taxon>
        <taxon>Bacillati</taxon>
        <taxon>Cyanobacteriota</taxon>
        <taxon>Cyanophyceae</taxon>
        <taxon>Acaryochloridales</taxon>
        <taxon>Acaryochloridaceae</taxon>
        <taxon>Acaryochloris</taxon>
        <taxon>Acaryochloris thomasi</taxon>
    </lineage>
</organism>
<dbReference type="EMBL" id="PQWO01000021">
    <property type="protein sequence ID" value="PZD71175.1"/>
    <property type="molecule type" value="Genomic_DNA"/>
</dbReference>
<keyword evidence="1" id="KW-0472">Membrane</keyword>
<dbReference type="Proteomes" id="UP000248857">
    <property type="component" value="Unassembled WGS sequence"/>
</dbReference>
<evidence type="ECO:0000313" key="3">
    <source>
        <dbReference type="Proteomes" id="UP000248857"/>
    </source>
</evidence>
<proteinExistence type="predicted"/>
<accession>A0A2W1JHX5</accession>